<dbReference type="OrthoDB" id="5296500at2"/>
<evidence type="ECO:0000256" key="1">
    <source>
        <dbReference type="SAM" id="Coils"/>
    </source>
</evidence>
<comment type="caution">
    <text evidence="3">The sequence shown here is derived from an EMBL/GenBank/DDBJ whole genome shotgun (WGS) entry which is preliminary data.</text>
</comment>
<evidence type="ECO:0000313" key="4">
    <source>
        <dbReference type="Proteomes" id="UP000231632"/>
    </source>
</evidence>
<feature type="coiled-coil region" evidence="1">
    <location>
        <begin position="67"/>
        <end position="115"/>
    </location>
</feature>
<keyword evidence="1" id="KW-0175">Coiled coil</keyword>
<organism evidence="3 4">
    <name type="scientific">Mariprofundus micogutta</name>
    <dbReference type="NCBI Taxonomy" id="1921010"/>
    <lineage>
        <taxon>Bacteria</taxon>
        <taxon>Pseudomonadati</taxon>
        <taxon>Pseudomonadota</taxon>
        <taxon>Candidatius Mariprofundia</taxon>
        <taxon>Mariprofundales</taxon>
        <taxon>Mariprofundaceae</taxon>
        <taxon>Mariprofundus</taxon>
    </lineage>
</organism>
<keyword evidence="2" id="KW-0472">Membrane</keyword>
<evidence type="ECO:0000256" key="2">
    <source>
        <dbReference type="SAM" id="Phobius"/>
    </source>
</evidence>
<dbReference type="AlphaFoldDB" id="A0A1L8CLK8"/>
<reference evidence="3 4" key="1">
    <citation type="journal article" date="2017" name="Arch. Microbiol.">
        <title>Mariprofundus micogutta sp. nov., a novel iron-oxidizing zetaproteobacterium isolated from a deep-sea hydrothermal field at the Bayonnaise knoll of the Izu-Ogasawara arc, and a description of Mariprofundales ord. nov. and Zetaproteobacteria classis nov.</title>
        <authorList>
            <person name="Makita H."/>
            <person name="Tanaka E."/>
            <person name="Mitsunobu S."/>
            <person name="Miyazaki M."/>
            <person name="Nunoura T."/>
            <person name="Uematsu K."/>
            <person name="Takaki Y."/>
            <person name="Nishi S."/>
            <person name="Shimamura S."/>
            <person name="Takai K."/>
        </authorList>
    </citation>
    <scope>NUCLEOTIDE SEQUENCE [LARGE SCALE GENOMIC DNA]</scope>
    <source>
        <strain evidence="3 4">ET2</strain>
    </source>
</reference>
<proteinExistence type="predicted"/>
<name>A0A1L8CLK8_9PROT</name>
<dbReference type="EMBL" id="BDFD01000004">
    <property type="protein sequence ID" value="GAV19792.1"/>
    <property type="molecule type" value="Genomic_DNA"/>
</dbReference>
<sequence>MHSGLKAGLEALIKPLQISIFSDNSERAFHARPVTIIMLTLLLLISAMIAGISLAPQEPQTAMLSQMAHLQHEKTRLNNALSETEAQLSLRDGQIDGLKQEMELMRSDNSSMKKRLEVFDDVLAARKVKGVHFLRPVIAWKEKNILGYKLILVKGENYPRWIKGKLTFSTLDADGNIVLLSTTKAKDSHKIEMTTHAYIEGALAWNKTWQPKTVTVTLINHLGKKSATIEVAVSGNR</sequence>
<keyword evidence="2" id="KW-1133">Transmembrane helix</keyword>
<dbReference type="RefSeq" id="WP_072659118.1">
    <property type="nucleotide sequence ID" value="NZ_BDFD01000004.1"/>
</dbReference>
<keyword evidence="4" id="KW-1185">Reference proteome</keyword>
<keyword evidence="2" id="KW-0812">Transmembrane</keyword>
<dbReference type="Proteomes" id="UP000231632">
    <property type="component" value="Unassembled WGS sequence"/>
</dbReference>
<evidence type="ECO:0000313" key="3">
    <source>
        <dbReference type="EMBL" id="GAV19792.1"/>
    </source>
</evidence>
<accession>A0A1L8CLK8</accession>
<protein>
    <submittedName>
        <fullName evidence="3">Uncharacterized protein</fullName>
    </submittedName>
</protein>
<dbReference type="STRING" id="1921010.MMIC_P0750"/>
<feature type="transmembrane region" description="Helical" evidence="2">
    <location>
        <begin position="34"/>
        <end position="55"/>
    </location>
</feature>
<gene>
    <name evidence="3" type="ORF">MMIC_P0750</name>
</gene>